<proteinExistence type="predicted"/>
<accession>A0A7C0V9L4</accession>
<gene>
    <name evidence="1" type="ORF">ENF18_01120</name>
</gene>
<dbReference type="AlphaFoldDB" id="A0A7C0V9L4"/>
<dbReference type="EMBL" id="DQWE01000052">
    <property type="protein sequence ID" value="HDI82376.1"/>
    <property type="molecule type" value="Genomic_DNA"/>
</dbReference>
<organism evidence="1">
    <name type="scientific">candidate division WOR-3 bacterium</name>
    <dbReference type="NCBI Taxonomy" id="2052148"/>
    <lineage>
        <taxon>Bacteria</taxon>
        <taxon>Bacteria division WOR-3</taxon>
    </lineage>
</organism>
<name>A0A7C0V9L4_UNCW3</name>
<sequence>MIYLMIFLGVFNIEEHPRYEEVKKMFVDAVERHPEVKIGKGACVFEYYFIKGALFIRAVWEEMLEGIDGGRYKHIWDILLDKTKASPEARALFVVSTLGGSDIVMGEIVKVFPDSVRVCRKLDKNYLLRVDRVFQGRIKVGDTIQIKFFGNVLSFSPSGPHYRFMGGDTIIASLYRTVPECLKDDEEVGYTLPFYIPAGDMYRVTGLRVRIEGDSIVKERVPIHIKGEKFNVPLDVGIEVLERMISIRERYFNMLYDRMTPELMDSFFVYLRRNNEKTGWVYNSCAEDDEWFIGLLKKWGER</sequence>
<comment type="caution">
    <text evidence="1">The sequence shown here is derived from an EMBL/GenBank/DDBJ whole genome shotgun (WGS) entry which is preliminary data.</text>
</comment>
<evidence type="ECO:0000313" key="1">
    <source>
        <dbReference type="EMBL" id="HDI82376.1"/>
    </source>
</evidence>
<reference evidence="1" key="1">
    <citation type="journal article" date="2020" name="mSystems">
        <title>Genome- and Community-Level Interaction Insights into Carbon Utilization and Element Cycling Functions of Hydrothermarchaeota in Hydrothermal Sediment.</title>
        <authorList>
            <person name="Zhou Z."/>
            <person name="Liu Y."/>
            <person name="Xu W."/>
            <person name="Pan J."/>
            <person name="Luo Z.H."/>
            <person name="Li M."/>
        </authorList>
    </citation>
    <scope>NUCLEOTIDE SEQUENCE [LARGE SCALE GENOMIC DNA]</scope>
    <source>
        <strain evidence="1">HyVt-102</strain>
    </source>
</reference>
<dbReference type="Proteomes" id="UP000885847">
    <property type="component" value="Unassembled WGS sequence"/>
</dbReference>
<protein>
    <submittedName>
        <fullName evidence="1">Uncharacterized protein</fullName>
    </submittedName>
</protein>